<evidence type="ECO:0008006" key="3">
    <source>
        <dbReference type="Google" id="ProtNLM"/>
    </source>
</evidence>
<dbReference type="InterPro" id="IPR036388">
    <property type="entry name" value="WH-like_DNA-bd_sf"/>
</dbReference>
<proteinExistence type="predicted"/>
<organism evidence="1 2">
    <name type="scientific">Halorientalis regularis</name>
    <dbReference type="NCBI Taxonomy" id="660518"/>
    <lineage>
        <taxon>Archaea</taxon>
        <taxon>Methanobacteriati</taxon>
        <taxon>Methanobacteriota</taxon>
        <taxon>Stenosarchaea group</taxon>
        <taxon>Halobacteria</taxon>
        <taxon>Halobacteriales</taxon>
        <taxon>Haloarculaceae</taxon>
        <taxon>Halorientalis</taxon>
    </lineage>
</organism>
<dbReference type="Pfam" id="PF20024">
    <property type="entry name" value="DUF6432"/>
    <property type="match status" value="1"/>
</dbReference>
<dbReference type="InterPro" id="IPR045490">
    <property type="entry name" value="DUF6432"/>
</dbReference>
<dbReference type="AlphaFoldDB" id="A0A1G7Q3G5"/>
<dbReference type="Proteomes" id="UP000199076">
    <property type="component" value="Unassembled WGS sequence"/>
</dbReference>
<dbReference type="STRING" id="660518.SAMN05216218_111113"/>
<dbReference type="InterPro" id="IPR036390">
    <property type="entry name" value="WH_DNA-bd_sf"/>
</dbReference>
<sequence length="97" mass="11202">MRAKREYRDRDETQVAILDALADRRDDGMTVFELRSRVDADIDELETALADLKSDGLIEATEEDERTVILPEDHAIGRYDPDDEPSLLDRIRSWLGR</sequence>
<keyword evidence="2" id="KW-1185">Reference proteome</keyword>
<gene>
    <name evidence="1" type="ORF">SAMN05216218_111113</name>
</gene>
<reference evidence="2" key="1">
    <citation type="submission" date="2016-10" db="EMBL/GenBank/DDBJ databases">
        <authorList>
            <person name="Varghese N."/>
            <person name="Submissions S."/>
        </authorList>
    </citation>
    <scope>NUCLEOTIDE SEQUENCE [LARGE SCALE GENOMIC DNA]</scope>
    <source>
        <strain evidence="2">IBRC-M 10760</strain>
    </source>
</reference>
<dbReference type="Gene3D" id="1.10.10.10">
    <property type="entry name" value="Winged helix-like DNA-binding domain superfamily/Winged helix DNA-binding domain"/>
    <property type="match status" value="1"/>
</dbReference>
<dbReference type="EMBL" id="FNBK01000011">
    <property type="protein sequence ID" value="SDF92150.1"/>
    <property type="molecule type" value="Genomic_DNA"/>
</dbReference>
<dbReference type="SUPFAM" id="SSF46785">
    <property type="entry name" value="Winged helix' DNA-binding domain"/>
    <property type="match status" value="1"/>
</dbReference>
<protein>
    <recommendedName>
        <fullName evidence="3">MarR family protein</fullName>
    </recommendedName>
</protein>
<dbReference type="OrthoDB" id="306709at2157"/>
<evidence type="ECO:0000313" key="1">
    <source>
        <dbReference type="EMBL" id="SDF92150.1"/>
    </source>
</evidence>
<accession>A0A1G7Q3G5</accession>
<dbReference type="RefSeq" id="WP_092693694.1">
    <property type="nucleotide sequence ID" value="NZ_FNBK01000011.1"/>
</dbReference>
<evidence type="ECO:0000313" key="2">
    <source>
        <dbReference type="Proteomes" id="UP000199076"/>
    </source>
</evidence>
<name>A0A1G7Q3G5_9EURY</name>